<dbReference type="Proteomes" id="UP001281003">
    <property type="component" value="Unassembled WGS sequence"/>
</dbReference>
<comment type="caution">
    <text evidence="2">The sequence shown here is derived from an EMBL/GenBank/DDBJ whole genome shotgun (WGS) entry which is preliminary data.</text>
</comment>
<evidence type="ECO:0000313" key="3">
    <source>
        <dbReference type="Proteomes" id="UP001281003"/>
    </source>
</evidence>
<protein>
    <submittedName>
        <fullName evidence="2">Uncharacterized protein</fullName>
    </submittedName>
</protein>
<proteinExistence type="predicted"/>
<dbReference type="EMBL" id="JAUTDP010000009">
    <property type="protein sequence ID" value="KAK3396514.1"/>
    <property type="molecule type" value="Genomic_DNA"/>
</dbReference>
<evidence type="ECO:0000256" key="1">
    <source>
        <dbReference type="SAM" id="Phobius"/>
    </source>
</evidence>
<keyword evidence="3" id="KW-1185">Reference proteome</keyword>
<accession>A0AAE0PAR8</accession>
<sequence>MCPAVCNCHCHCHWEGPRQLFPRQRERGTYRLHYLGTLISGICTLHGWSLERREKRTMFGFTVLWNLKERRETGSVRRAGLALNGYLCCNQFPICPILRTILIPGVHQGVPRTKQGCIEVAWPRRQDRTLKTRKDNTSSPFRHHSIGIKHALRWHTLGSFTGPSSSQKVVSTQDYQRALSHRPATPPADIQFSIK</sequence>
<feature type="transmembrane region" description="Helical" evidence="1">
    <location>
        <begin position="32"/>
        <end position="50"/>
    </location>
</feature>
<keyword evidence="1" id="KW-1133">Transmembrane helix</keyword>
<keyword evidence="1" id="KW-0472">Membrane</keyword>
<reference evidence="2" key="2">
    <citation type="submission" date="2023-07" db="EMBL/GenBank/DDBJ databases">
        <authorList>
            <consortium name="Lawrence Berkeley National Laboratory"/>
            <person name="Haridas S."/>
            <person name="Hensen N."/>
            <person name="Bonometti L."/>
            <person name="Westerberg I."/>
            <person name="Brannstrom I.O."/>
            <person name="Guillou S."/>
            <person name="Cros-Aarteil S."/>
            <person name="Calhoun S."/>
            <person name="Kuo A."/>
            <person name="Mondo S."/>
            <person name="Pangilinan J."/>
            <person name="Riley R."/>
            <person name="LaButti K."/>
            <person name="Andreopoulos B."/>
            <person name="Lipzen A."/>
            <person name="Chen C."/>
            <person name="Yanf M."/>
            <person name="Daum C."/>
            <person name="Ng V."/>
            <person name="Clum A."/>
            <person name="Steindorff A."/>
            <person name="Ohm R."/>
            <person name="Martin F."/>
            <person name="Silar P."/>
            <person name="Natvig D."/>
            <person name="Lalanne C."/>
            <person name="Gautier V."/>
            <person name="Ament-velasquez S.L."/>
            <person name="Kruys A."/>
            <person name="Hutchinson M.I."/>
            <person name="Powell A.J."/>
            <person name="Barry K."/>
            <person name="Miller A.N."/>
            <person name="Grigoriev I.V."/>
            <person name="Debuchy R."/>
            <person name="Gladieux P."/>
            <person name="Thoren M.H."/>
            <person name="Johannesson H."/>
        </authorList>
    </citation>
    <scope>NUCLEOTIDE SEQUENCE</scope>
    <source>
        <strain evidence="2">FGSC 1904</strain>
    </source>
</reference>
<organism evidence="2 3">
    <name type="scientific">Sordaria brevicollis</name>
    <dbReference type="NCBI Taxonomy" id="83679"/>
    <lineage>
        <taxon>Eukaryota</taxon>
        <taxon>Fungi</taxon>
        <taxon>Dikarya</taxon>
        <taxon>Ascomycota</taxon>
        <taxon>Pezizomycotina</taxon>
        <taxon>Sordariomycetes</taxon>
        <taxon>Sordariomycetidae</taxon>
        <taxon>Sordariales</taxon>
        <taxon>Sordariaceae</taxon>
        <taxon>Sordaria</taxon>
    </lineage>
</organism>
<name>A0AAE0PAR8_SORBR</name>
<dbReference type="AlphaFoldDB" id="A0AAE0PAR8"/>
<reference evidence="2" key="1">
    <citation type="journal article" date="2023" name="Mol. Phylogenet. Evol.">
        <title>Genome-scale phylogeny and comparative genomics of the fungal order Sordariales.</title>
        <authorList>
            <person name="Hensen N."/>
            <person name="Bonometti L."/>
            <person name="Westerberg I."/>
            <person name="Brannstrom I.O."/>
            <person name="Guillou S."/>
            <person name="Cros-Aarteil S."/>
            <person name="Calhoun S."/>
            <person name="Haridas S."/>
            <person name="Kuo A."/>
            <person name="Mondo S."/>
            <person name="Pangilinan J."/>
            <person name="Riley R."/>
            <person name="LaButti K."/>
            <person name="Andreopoulos B."/>
            <person name="Lipzen A."/>
            <person name="Chen C."/>
            <person name="Yan M."/>
            <person name="Daum C."/>
            <person name="Ng V."/>
            <person name="Clum A."/>
            <person name="Steindorff A."/>
            <person name="Ohm R.A."/>
            <person name="Martin F."/>
            <person name="Silar P."/>
            <person name="Natvig D.O."/>
            <person name="Lalanne C."/>
            <person name="Gautier V."/>
            <person name="Ament-Velasquez S.L."/>
            <person name="Kruys A."/>
            <person name="Hutchinson M.I."/>
            <person name="Powell A.J."/>
            <person name="Barry K."/>
            <person name="Miller A.N."/>
            <person name="Grigoriev I.V."/>
            <person name="Debuchy R."/>
            <person name="Gladieux P."/>
            <person name="Hiltunen Thoren M."/>
            <person name="Johannesson H."/>
        </authorList>
    </citation>
    <scope>NUCLEOTIDE SEQUENCE</scope>
    <source>
        <strain evidence="2">FGSC 1904</strain>
    </source>
</reference>
<gene>
    <name evidence="2" type="ORF">B0T20DRAFT_418007</name>
</gene>
<evidence type="ECO:0000313" key="2">
    <source>
        <dbReference type="EMBL" id="KAK3396514.1"/>
    </source>
</evidence>
<keyword evidence="1" id="KW-0812">Transmembrane</keyword>